<dbReference type="Proteomes" id="UP001196413">
    <property type="component" value="Unassembled WGS sequence"/>
</dbReference>
<proteinExistence type="predicted"/>
<dbReference type="AlphaFoldDB" id="A0AAD5MMF6"/>
<organism evidence="1 2">
    <name type="scientific">Parelaphostrongylus tenuis</name>
    <name type="common">Meningeal worm</name>
    <dbReference type="NCBI Taxonomy" id="148309"/>
    <lineage>
        <taxon>Eukaryota</taxon>
        <taxon>Metazoa</taxon>
        <taxon>Ecdysozoa</taxon>
        <taxon>Nematoda</taxon>
        <taxon>Chromadorea</taxon>
        <taxon>Rhabditida</taxon>
        <taxon>Rhabditina</taxon>
        <taxon>Rhabditomorpha</taxon>
        <taxon>Strongyloidea</taxon>
        <taxon>Metastrongylidae</taxon>
        <taxon>Parelaphostrongylus</taxon>
    </lineage>
</organism>
<sequence length="66" mass="7456">MEGVLLCTHITRMISSYTNILALLKAADHVTIPCDRSARNKKQEDQRERDHFDGSFLVNAMLLVPA</sequence>
<comment type="caution">
    <text evidence="1">The sequence shown here is derived from an EMBL/GenBank/DDBJ whole genome shotgun (WGS) entry which is preliminary data.</text>
</comment>
<name>A0AAD5MMF6_PARTN</name>
<evidence type="ECO:0000313" key="2">
    <source>
        <dbReference type="Proteomes" id="UP001196413"/>
    </source>
</evidence>
<dbReference type="EMBL" id="JAHQIW010004122">
    <property type="protein sequence ID" value="KAJ1361142.1"/>
    <property type="molecule type" value="Genomic_DNA"/>
</dbReference>
<reference evidence="1" key="1">
    <citation type="submission" date="2021-06" db="EMBL/GenBank/DDBJ databases">
        <title>Parelaphostrongylus tenuis whole genome reference sequence.</title>
        <authorList>
            <person name="Garwood T.J."/>
            <person name="Larsen P.A."/>
            <person name="Fountain-Jones N.M."/>
            <person name="Garbe J.R."/>
            <person name="Macchietto M.G."/>
            <person name="Kania S.A."/>
            <person name="Gerhold R.W."/>
            <person name="Richards J.E."/>
            <person name="Wolf T.M."/>
        </authorList>
    </citation>
    <scope>NUCLEOTIDE SEQUENCE</scope>
    <source>
        <strain evidence="1">MNPRO001-30</strain>
        <tissue evidence="1">Meninges</tissue>
    </source>
</reference>
<gene>
    <name evidence="1" type="ORF">KIN20_020330</name>
</gene>
<protein>
    <submittedName>
        <fullName evidence="1">Uncharacterized protein</fullName>
    </submittedName>
</protein>
<accession>A0AAD5MMF6</accession>
<evidence type="ECO:0000313" key="1">
    <source>
        <dbReference type="EMBL" id="KAJ1361142.1"/>
    </source>
</evidence>
<keyword evidence="2" id="KW-1185">Reference proteome</keyword>